<dbReference type="STRING" id="1121432.SAMN02745219_01467"/>
<evidence type="ECO:0000259" key="2">
    <source>
        <dbReference type="PROSITE" id="PS50102"/>
    </source>
</evidence>
<dbReference type="PROSITE" id="PS50102">
    <property type="entry name" value="RRM"/>
    <property type="match status" value="1"/>
</dbReference>
<dbReference type="Proteomes" id="UP000184529">
    <property type="component" value="Unassembled WGS sequence"/>
</dbReference>
<dbReference type="InterPro" id="IPR048289">
    <property type="entry name" value="RRM2_NsCP33-like"/>
</dbReference>
<organism evidence="3 4">
    <name type="scientific">Desulfofundulus thermosubterraneus DSM 16057</name>
    <dbReference type="NCBI Taxonomy" id="1121432"/>
    <lineage>
        <taxon>Bacteria</taxon>
        <taxon>Bacillati</taxon>
        <taxon>Bacillota</taxon>
        <taxon>Clostridia</taxon>
        <taxon>Eubacteriales</taxon>
        <taxon>Peptococcaceae</taxon>
        <taxon>Desulfofundulus</taxon>
    </lineage>
</organism>
<accession>A0A1M6FHD8</accession>
<dbReference type="CDD" id="cd21608">
    <property type="entry name" value="RRM2_NsCP33_like"/>
    <property type="match status" value="1"/>
</dbReference>
<dbReference type="SMART" id="SM00360">
    <property type="entry name" value="RRM"/>
    <property type="match status" value="1"/>
</dbReference>
<keyword evidence="4" id="KW-1185">Reference proteome</keyword>
<dbReference type="SUPFAM" id="SSF54928">
    <property type="entry name" value="RNA-binding domain, RBD"/>
    <property type="match status" value="1"/>
</dbReference>
<dbReference type="InterPro" id="IPR012677">
    <property type="entry name" value="Nucleotide-bd_a/b_plait_sf"/>
</dbReference>
<evidence type="ECO:0000313" key="3">
    <source>
        <dbReference type="EMBL" id="SHI97059.1"/>
    </source>
</evidence>
<feature type="domain" description="RRM" evidence="2">
    <location>
        <begin position="35"/>
        <end position="112"/>
    </location>
</feature>
<dbReference type="Pfam" id="PF00076">
    <property type="entry name" value="RRM_1"/>
    <property type="match status" value="1"/>
</dbReference>
<evidence type="ECO:0000313" key="4">
    <source>
        <dbReference type="Proteomes" id="UP000184529"/>
    </source>
</evidence>
<dbReference type="InterPro" id="IPR000504">
    <property type="entry name" value="RRM_dom"/>
</dbReference>
<protein>
    <submittedName>
        <fullName evidence="3">RNA recognition motif. (A.k.a. RRM, RBD, or RNP domain)</fullName>
    </submittedName>
</protein>
<dbReference type="AlphaFoldDB" id="A0A1M6FHD8"/>
<dbReference type="InterPro" id="IPR052462">
    <property type="entry name" value="SLIRP/GR-RBP-like"/>
</dbReference>
<reference evidence="4" key="1">
    <citation type="submission" date="2016-11" db="EMBL/GenBank/DDBJ databases">
        <authorList>
            <person name="Varghese N."/>
            <person name="Submissions S."/>
        </authorList>
    </citation>
    <scope>NUCLEOTIDE SEQUENCE [LARGE SCALE GENOMIC DNA]</scope>
    <source>
        <strain evidence="4">DSM 16057</strain>
    </source>
</reference>
<sequence>MSFGFMRSMRDKSLANNKRTQLRHAAGKEVKQVVRTLYVGNLPWATRAEDLEEAFSRYGEIISARVITDRQTGRSRGFGFVEVADKDADAIIAALNGTEFNGRVITVNEARPREERA</sequence>
<dbReference type="PANTHER" id="PTHR48027">
    <property type="entry name" value="HETEROGENEOUS NUCLEAR RIBONUCLEOPROTEIN 87F-RELATED"/>
    <property type="match status" value="1"/>
</dbReference>
<dbReference type="GO" id="GO:0003723">
    <property type="term" value="F:RNA binding"/>
    <property type="evidence" value="ECO:0007669"/>
    <property type="project" value="UniProtKB-KW"/>
</dbReference>
<name>A0A1M6FHD8_9FIRM</name>
<dbReference type="Gene3D" id="3.30.70.330">
    <property type="match status" value="1"/>
</dbReference>
<dbReference type="InterPro" id="IPR035979">
    <property type="entry name" value="RBD_domain_sf"/>
</dbReference>
<dbReference type="EMBL" id="FQZM01000016">
    <property type="protein sequence ID" value="SHI97059.1"/>
    <property type="molecule type" value="Genomic_DNA"/>
</dbReference>
<evidence type="ECO:0000256" key="1">
    <source>
        <dbReference type="ARBA" id="ARBA00022884"/>
    </source>
</evidence>
<gene>
    <name evidence="3" type="ORF">SAMN02745219_01467</name>
</gene>
<keyword evidence="1" id="KW-0694">RNA-binding</keyword>
<proteinExistence type="predicted"/>